<dbReference type="EMBL" id="FWWY01000001">
    <property type="protein sequence ID" value="SMC01967.1"/>
    <property type="molecule type" value="Genomic_DNA"/>
</dbReference>
<sequence>MPLVEYRLVHRRGWDSVRQQVAAMTPEQWLAQVPWSPDPGDHVMILDGITGNVLAGLIVRHGHWVIVPMTQIGDVHSSGDGR</sequence>
<evidence type="ECO:0000313" key="1">
    <source>
        <dbReference type="EMBL" id="SMC01967.1"/>
    </source>
</evidence>
<organism evidence="1 2">
    <name type="scientific">Sulfobacillus thermosulfidooxidans (strain DSM 9293 / VKM B-1269 / AT-1)</name>
    <dbReference type="NCBI Taxonomy" id="929705"/>
    <lineage>
        <taxon>Bacteria</taxon>
        <taxon>Bacillati</taxon>
        <taxon>Bacillota</taxon>
        <taxon>Clostridia</taxon>
        <taxon>Eubacteriales</taxon>
        <taxon>Clostridiales Family XVII. Incertae Sedis</taxon>
        <taxon>Sulfobacillus</taxon>
    </lineage>
</organism>
<name>A0A1W1W6Q4_SULTA</name>
<reference evidence="2" key="1">
    <citation type="submission" date="2017-04" db="EMBL/GenBank/DDBJ databases">
        <authorList>
            <person name="Varghese N."/>
            <person name="Submissions S."/>
        </authorList>
    </citation>
    <scope>NUCLEOTIDE SEQUENCE [LARGE SCALE GENOMIC DNA]</scope>
    <source>
        <strain evidence="2">DSM 9293</strain>
    </source>
</reference>
<dbReference type="AlphaFoldDB" id="A0A1W1W6Q4"/>
<accession>A0A1W1W6Q4</accession>
<proteinExistence type="predicted"/>
<protein>
    <submittedName>
        <fullName evidence="1">Uncharacterized protein</fullName>
    </submittedName>
</protein>
<gene>
    <name evidence="1" type="ORF">SAMN00768000_0189</name>
</gene>
<evidence type="ECO:0000313" key="2">
    <source>
        <dbReference type="Proteomes" id="UP000192660"/>
    </source>
</evidence>
<dbReference type="RefSeq" id="WP_084660707.1">
    <property type="nucleotide sequence ID" value="NZ_FWWY01000001.1"/>
</dbReference>
<dbReference type="Proteomes" id="UP000192660">
    <property type="component" value="Unassembled WGS sequence"/>
</dbReference>
<keyword evidence="2" id="KW-1185">Reference proteome</keyword>